<gene>
    <name evidence="1" type="ORF">DESUT3_40140</name>
</gene>
<dbReference type="EMBL" id="AP024355">
    <property type="protein sequence ID" value="BCR06945.1"/>
    <property type="molecule type" value="Genomic_DNA"/>
</dbReference>
<dbReference type="PANTHER" id="PTHR36510">
    <property type="entry name" value="GLUTAMATE--CYSTEINE LIGASE 2-RELATED"/>
    <property type="match status" value="1"/>
</dbReference>
<organism evidence="1 2">
    <name type="scientific">Desulfuromonas versatilis</name>
    <dbReference type="NCBI Taxonomy" id="2802975"/>
    <lineage>
        <taxon>Bacteria</taxon>
        <taxon>Pseudomonadati</taxon>
        <taxon>Thermodesulfobacteriota</taxon>
        <taxon>Desulfuromonadia</taxon>
        <taxon>Desulfuromonadales</taxon>
        <taxon>Desulfuromonadaceae</taxon>
        <taxon>Desulfuromonas</taxon>
    </lineage>
</organism>
<evidence type="ECO:0000313" key="2">
    <source>
        <dbReference type="Proteomes" id="UP001319827"/>
    </source>
</evidence>
<dbReference type="SUPFAM" id="SSF55931">
    <property type="entry name" value="Glutamine synthetase/guanido kinase"/>
    <property type="match status" value="1"/>
</dbReference>
<dbReference type="InterPro" id="IPR050141">
    <property type="entry name" value="GCL_type2/YbdK_subfam"/>
</dbReference>
<dbReference type="PANTHER" id="PTHR36510:SF1">
    <property type="entry name" value="GLUTAMATE--CYSTEINE LIGASE 2-RELATED"/>
    <property type="match status" value="1"/>
</dbReference>
<dbReference type="InterPro" id="IPR014746">
    <property type="entry name" value="Gln_synth/guanido_kin_cat_dom"/>
</dbReference>
<dbReference type="Gene3D" id="3.30.590.20">
    <property type="match status" value="1"/>
</dbReference>
<dbReference type="RefSeq" id="WP_221250320.1">
    <property type="nucleotide sequence ID" value="NZ_AP024355.1"/>
</dbReference>
<evidence type="ECO:0000313" key="1">
    <source>
        <dbReference type="EMBL" id="BCR06945.1"/>
    </source>
</evidence>
<protein>
    <submittedName>
        <fullName evidence="1">Glutamate--cysteine ligase</fullName>
    </submittedName>
</protein>
<reference evidence="1 2" key="1">
    <citation type="journal article" date="2016" name="C (Basel)">
        <title>Selective Growth of and Electricity Production by Marine Exoelectrogenic Bacteria in Self-Aggregated Hydrogel of Microbially Reduced Graphene Oxide.</title>
        <authorList>
            <person name="Yoshida N."/>
            <person name="Goto Y."/>
            <person name="Miyata Y."/>
        </authorList>
    </citation>
    <scope>NUCLEOTIDE SEQUENCE [LARGE SCALE GENOMIC DNA]</scope>
    <source>
        <strain evidence="1 2">NIT-T3</strain>
    </source>
</reference>
<dbReference type="InterPro" id="IPR006336">
    <property type="entry name" value="GCS2"/>
</dbReference>
<keyword evidence="1" id="KW-0436">Ligase</keyword>
<accession>A0ABM8I2A7</accession>
<dbReference type="Pfam" id="PF04107">
    <property type="entry name" value="GCS2"/>
    <property type="match status" value="1"/>
</dbReference>
<sequence length="412" mass="46222">MKEGEILHLFQGFGVELEYMIVERDGLRVLPVADRVLRDGAGEVLNEIEVGPLRWSNELVLHVIELKTNGPAASLAGLGEIFAEHARRINSLLEPHGGRLMPSAMHPWMDPFQEMRLWPHENGPIYEAYNRIFGCRGHGWANLQSAHLNLPFADDREFAVLHAAVRLVLPILPALAASSPVMDGRPTGLIDNRLEVYRLNQALIPSVTGRVIPEPVFNQADYQRVILETMYRDIASHDPQGVLQDEWLNSRGAIARFERNTIEIRVLDVQECPQLDLAIITLIIEVLKALAAERWCSLADQQGWPVEALEPILLGAIRDGEGAIIEDGRYLACFGLERERCRAGELWRHLAETLLGGEQTREELAALSVIFEHGTLSRRILSALGPEPKAQRINDIYRRLCDNLANGRPFVP</sequence>
<name>A0ABM8I2A7_9BACT</name>
<proteinExistence type="predicted"/>
<keyword evidence="2" id="KW-1185">Reference proteome</keyword>
<reference evidence="1 2" key="2">
    <citation type="journal article" date="2021" name="Int. J. Syst. Evol. Microbiol.">
        <title>Isolation and Polyphasic Characterization of Desulfuromonas versatilis sp. Nov., an Electrogenic Bacteria Capable of Versatile Metabolism Isolated from a Graphene Oxide-Reducing Enrichment Culture.</title>
        <authorList>
            <person name="Xie L."/>
            <person name="Yoshida N."/>
            <person name="Ishii S."/>
            <person name="Meng L."/>
        </authorList>
    </citation>
    <scope>NUCLEOTIDE SEQUENCE [LARGE SCALE GENOMIC DNA]</scope>
    <source>
        <strain evidence="1 2">NIT-T3</strain>
    </source>
</reference>
<dbReference type="Proteomes" id="UP001319827">
    <property type="component" value="Chromosome"/>
</dbReference>
<dbReference type="GO" id="GO:0016874">
    <property type="term" value="F:ligase activity"/>
    <property type="evidence" value="ECO:0007669"/>
    <property type="project" value="UniProtKB-KW"/>
</dbReference>